<dbReference type="InterPro" id="IPR031468">
    <property type="entry name" value="SMP_LBD"/>
</dbReference>
<evidence type="ECO:0000259" key="9">
    <source>
        <dbReference type="PROSITE" id="PS51847"/>
    </source>
</evidence>
<dbReference type="PANTHER" id="PTHR47348">
    <property type="entry name" value="MEIOTICALLY UP-REGULATED GENE 190 PROTEIN"/>
    <property type="match status" value="1"/>
</dbReference>
<evidence type="ECO:0000256" key="1">
    <source>
        <dbReference type="ARBA" id="ARBA00004370"/>
    </source>
</evidence>
<evidence type="ECO:0000256" key="3">
    <source>
        <dbReference type="ARBA" id="ARBA00023055"/>
    </source>
</evidence>
<feature type="transmembrane region" description="Helical" evidence="7">
    <location>
        <begin position="235"/>
        <end position="256"/>
    </location>
</feature>
<evidence type="ECO:0000256" key="2">
    <source>
        <dbReference type="ARBA" id="ARBA00022448"/>
    </source>
</evidence>
<dbReference type="CDD" id="cd21676">
    <property type="entry name" value="SMP_Mug190"/>
    <property type="match status" value="1"/>
</dbReference>
<reference evidence="11" key="2">
    <citation type="submission" date="2015-01" db="EMBL/GenBank/DDBJ databases">
        <title>Evolutionary Origins and Diversification of the Mycorrhizal Mutualists.</title>
        <authorList>
            <consortium name="DOE Joint Genome Institute"/>
            <consortium name="Mycorrhizal Genomics Consortium"/>
            <person name="Kohler A."/>
            <person name="Kuo A."/>
            <person name="Nagy L.G."/>
            <person name="Floudas D."/>
            <person name="Copeland A."/>
            <person name="Barry K.W."/>
            <person name="Cichocki N."/>
            <person name="Veneault-Fourrey C."/>
            <person name="LaButti K."/>
            <person name="Lindquist E.A."/>
            <person name="Lipzen A."/>
            <person name="Lundell T."/>
            <person name="Morin E."/>
            <person name="Murat C."/>
            <person name="Riley R."/>
            <person name="Ohm R."/>
            <person name="Sun H."/>
            <person name="Tunlid A."/>
            <person name="Henrissat B."/>
            <person name="Grigoriev I.V."/>
            <person name="Hibbett D.S."/>
            <person name="Martin F."/>
        </authorList>
    </citation>
    <scope>NUCLEOTIDE SEQUENCE [LARGE SCALE GENOMIC DNA]</scope>
    <source>
        <strain evidence="11">MAFF 305830</strain>
    </source>
</reference>
<keyword evidence="11" id="KW-1185">Reference proteome</keyword>
<dbReference type="Gene3D" id="2.60.40.150">
    <property type="entry name" value="C2 domain"/>
    <property type="match status" value="1"/>
</dbReference>
<feature type="domain" description="SMP-LTD" evidence="9">
    <location>
        <begin position="310"/>
        <end position="554"/>
    </location>
</feature>
<dbReference type="InterPro" id="IPR035892">
    <property type="entry name" value="C2_domain_sf"/>
</dbReference>
<accession>A0A0C2WXY9</accession>
<feature type="region of interest" description="Disordered" evidence="6">
    <location>
        <begin position="41"/>
        <end position="223"/>
    </location>
</feature>
<name>A0A0C2WXY9_SERVB</name>
<dbReference type="STRING" id="933852.A0A0C2WXY9"/>
<dbReference type="EMBL" id="KN824362">
    <property type="protein sequence ID" value="KIM22172.1"/>
    <property type="molecule type" value="Genomic_DNA"/>
</dbReference>
<keyword evidence="4" id="KW-0446">Lipid-binding</keyword>
<evidence type="ECO:0000256" key="4">
    <source>
        <dbReference type="ARBA" id="ARBA00023121"/>
    </source>
</evidence>
<keyword evidence="3" id="KW-0445">Lipid transport</keyword>
<feature type="transmembrane region" description="Helical" evidence="7">
    <location>
        <begin position="262"/>
        <end position="283"/>
    </location>
</feature>
<dbReference type="GO" id="GO:0008289">
    <property type="term" value="F:lipid binding"/>
    <property type="evidence" value="ECO:0007669"/>
    <property type="project" value="UniProtKB-KW"/>
</dbReference>
<evidence type="ECO:0000313" key="10">
    <source>
        <dbReference type="EMBL" id="KIM22172.1"/>
    </source>
</evidence>
<sequence length="647" mass="71573">MKFIFVEKELAIGGAESDGDPTMTLLTRPATRLRTCFLTEKANQLNGSSSMASPYSEKNPVPTIQQFEKDQLDQDKDLPKTPGLDRRATGNGHVQQTADDRHQEAKEEKAEEEEDGTAGMTEGQREKKRMMDKMTNQQKPTDSVKRKKGERLVDDPVTGQKVVIKDANFKDFPTQKQLDPKSGKTGPALQSVGNAAAQAFDPSKTAPNPAHPSNISLQPFPPSSPPSLQPVLSQLYYLQYGIMASSALLWFFFAFGHGLWHFAWRSALIGGLAFVGATVASIAERKLEREVERIRFDMHRQRGETYAPPTPESVEWLNAFTKVIWGLVNPDMFVPIADSIEDVMQQSLPKFVSAVRISDIGQGTNPFRIVSMRALPDQPGEKEYPREEWIDQGTGQLGGVDTAKKGKESAGKQTDLDKVDRDQAGDYVNYEVAFAYQAMPGQGDQLRAKNIHLLLQFFLGVADWMHIPIPIWVQVDGVAGTVRLRIQFIPEPPFVRNLTFTLMGVPAVDVSVTPLIKRLPNILDLPLISTFVKLAISAGTASLVAPKSMTLNLQEMMSGNAIGDTRALGVFVIRIQYCENLSAQDRGGTSDPYIVLAYAKFGKPLYSTRVILGDINPVFEETAFMLVTHEEVKADEQLSAMLWDSVS</sequence>
<feature type="compositionally biased region" description="Basic and acidic residues" evidence="6">
    <location>
        <begin position="67"/>
        <end position="88"/>
    </location>
</feature>
<evidence type="ECO:0000256" key="6">
    <source>
        <dbReference type="SAM" id="MobiDB-lite"/>
    </source>
</evidence>
<evidence type="ECO:0000259" key="8">
    <source>
        <dbReference type="PROSITE" id="PS50004"/>
    </source>
</evidence>
<protein>
    <submittedName>
        <fullName evidence="10">Uncharacterized protein</fullName>
    </submittedName>
</protein>
<feature type="compositionally biased region" description="Basic and acidic residues" evidence="6">
    <location>
        <begin position="402"/>
        <end position="414"/>
    </location>
</feature>
<evidence type="ECO:0000256" key="7">
    <source>
        <dbReference type="SAM" id="Phobius"/>
    </source>
</evidence>
<dbReference type="SUPFAM" id="SSF49562">
    <property type="entry name" value="C2 domain (Calcium/lipid-binding domain, CaLB)"/>
    <property type="match status" value="1"/>
</dbReference>
<dbReference type="PANTHER" id="PTHR47348:SF3">
    <property type="entry name" value="MEIOTICALLY UP-REGULATED GENE 190 PROTEIN"/>
    <property type="match status" value="1"/>
</dbReference>
<dbReference type="Pfam" id="PF25669">
    <property type="entry name" value="SMP_MUG190-like"/>
    <property type="match status" value="1"/>
</dbReference>
<evidence type="ECO:0000256" key="5">
    <source>
        <dbReference type="ARBA" id="ARBA00023136"/>
    </source>
</evidence>
<dbReference type="PROSITE" id="PS51847">
    <property type="entry name" value="SMP"/>
    <property type="match status" value="1"/>
</dbReference>
<dbReference type="InterPro" id="IPR000008">
    <property type="entry name" value="C2_dom"/>
</dbReference>
<dbReference type="Pfam" id="PF00168">
    <property type="entry name" value="C2"/>
    <property type="match status" value="1"/>
</dbReference>
<feature type="region of interest" description="Disordered" evidence="6">
    <location>
        <begin position="392"/>
        <end position="414"/>
    </location>
</feature>
<keyword evidence="2" id="KW-0813">Transport</keyword>
<keyword evidence="7" id="KW-0812">Transmembrane</keyword>
<dbReference type="Proteomes" id="UP000054097">
    <property type="component" value="Unassembled WGS sequence"/>
</dbReference>
<dbReference type="AlphaFoldDB" id="A0A0C2WXY9"/>
<dbReference type="GO" id="GO:0006869">
    <property type="term" value="P:lipid transport"/>
    <property type="evidence" value="ECO:0007669"/>
    <property type="project" value="UniProtKB-KW"/>
</dbReference>
<gene>
    <name evidence="10" type="ORF">M408DRAFT_28975</name>
</gene>
<evidence type="ECO:0000313" key="11">
    <source>
        <dbReference type="Proteomes" id="UP000054097"/>
    </source>
</evidence>
<feature type="compositionally biased region" description="Basic and acidic residues" evidence="6">
    <location>
        <begin position="98"/>
        <end position="109"/>
    </location>
</feature>
<proteinExistence type="predicted"/>
<keyword evidence="7" id="KW-1133">Transmembrane helix</keyword>
<dbReference type="PROSITE" id="PS50004">
    <property type="entry name" value="C2"/>
    <property type="match status" value="1"/>
</dbReference>
<feature type="compositionally biased region" description="Polar residues" evidence="6">
    <location>
        <begin position="41"/>
        <end position="53"/>
    </location>
</feature>
<organism evidence="10 11">
    <name type="scientific">Serendipita vermifera MAFF 305830</name>
    <dbReference type="NCBI Taxonomy" id="933852"/>
    <lineage>
        <taxon>Eukaryota</taxon>
        <taxon>Fungi</taxon>
        <taxon>Dikarya</taxon>
        <taxon>Basidiomycota</taxon>
        <taxon>Agaricomycotina</taxon>
        <taxon>Agaricomycetes</taxon>
        <taxon>Sebacinales</taxon>
        <taxon>Serendipitaceae</taxon>
        <taxon>Serendipita</taxon>
    </lineage>
</organism>
<keyword evidence="5 7" id="KW-0472">Membrane</keyword>
<dbReference type="OrthoDB" id="419768at2759"/>
<feature type="domain" description="C2" evidence="8">
    <location>
        <begin position="545"/>
        <end position="647"/>
    </location>
</feature>
<feature type="compositionally biased region" description="Basic and acidic residues" evidence="6">
    <location>
        <begin position="123"/>
        <end position="132"/>
    </location>
</feature>
<dbReference type="HOGENOM" id="CLU_423449_0_0_1"/>
<comment type="subcellular location">
    <subcellularLocation>
        <location evidence="1">Membrane</location>
    </subcellularLocation>
</comment>
<reference evidence="10 11" key="1">
    <citation type="submission" date="2014-04" db="EMBL/GenBank/DDBJ databases">
        <authorList>
            <consortium name="DOE Joint Genome Institute"/>
            <person name="Kuo A."/>
            <person name="Zuccaro A."/>
            <person name="Kohler A."/>
            <person name="Nagy L.G."/>
            <person name="Floudas D."/>
            <person name="Copeland A."/>
            <person name="Barry K.W."/>
            <person name="Cichocki N."/>
            <person name="Veneault-Fourrey C."/>
            <person name="LaButti K."/>
            <person name="Lindquist E.A."/>
            <person name="Lipzen A."/>
            <person name="Lundell T."/>
            <person name="Morin E."/>
            <person name="Murat C."/>
            <person name="Sun H."/>
            <person name="Tunlid A."/>
            <person name="Henrissat B."/>
            <person name="Grigoriev I.V."/>
            <person name="Hibbett D.S."/>
            <person name="Martin F."/>
            <person name="Nordberg H.P."/>
            <person name="Cantor M.N."/>
            <person name="Hua S.X."/>
        </authorList>
    </citation>
    <scope>NUCLEOTIDE SEQUENCE [LARGE SCALE GENOMIC DNA]</scope>
    <source>
        <strain evidence="10 11">MAFF 305830</strain>
    </source>
</reference>
<dbReference type="GO" id="GO:0016020">
    <property type="term" value="C:membrane"/>
    <property type="evidence" value="ECO:0007669"/>
    <property type="project" value="UniProtKB-SubCell"/>
</dbReference>